<keyword evidence="3" id="KW-1185">Reference proteome</keyword>
<sequence length="272" mass="30578">MGRAVIPDAWLLRCRVMHERVRPTRNRFVYPVFCVRVDLDNLARLDRWWFGIDRAGVLSLRRRDYGPRDGGDLAAWMRAELRAAGLPDDGPIWLQTFPRVFGYAFNPVSFWYCHDRDGRLRALLAEVTNTFGGRHAYLLSAPDRGAIDADTVLATRKRLHVSPFNDVQGHYAFRVRESAETAFVGIDYFDDSGVLLHTAIGGRKAPLSGTAAAAALLRQPWVTLSVTLRIHWQALRLWLQGLPFHGRRPPSGMPAASTHAPTAVSPLDDLRS</sequence>
<dbReference type="RefSeq" id="WP_224040966.1">
    <property type="nucleotide sequence ID" value="NZ_CAJZAH010000002.1"/>
</dbReference>
<proteinExistence type="predicted"/>
<feature type="region of interest" description="Disordered" evidence="1">
    <location>
        <begin position="249"/>
        <end position="272"/>
    </location>
</feature>
<dbReference type="Proteomes" id="UP000721236">
    <property type="component" value="Unassembled WGS sequence"/>
</dbReference>
<dbReference type="InterPro" id="IPR010775">
    <property type="entry name" value="DUF1365"/>
</dbReference>
<evidence type="ECO:0000313" key="2">
    <source>
        <dbReference type="EMBL" id="CAG9171254.1"/>
    </source>
</evidence>
<name>A0ABM8WUR0_9BURK</name>
<dbReference type="Pfam" id="PF07103">
    <property type="entry name" value="DUF1365"/>
    <property type="match status" value="1"/>
</dbReference>
<protein>
    <recommendedName>
        <fullName evidence="4">DUF1365 domain-containing protein</fullName>
    </recommendedName>
</protein>
<gene>
    <name evidence="2" type="ORF">LMG21510_01588</name>
</gene>
<evidence type="ECO:0008006" key="4">
    <source>
        <dbReference type="Google" id="ProtNLM"/>
    </source>
</evidence>
<dbReference type="PANTHER" id="PTHR33973">
    <property type="entry name" value="OS07G0153300 PROTEIN"/>
    <property type="match status" value="1"/>
</dbReference>
<reference evidence="2 3" key="1">
    <citation type="submission" date="2021-08" db="EMBL/GenBank/DDBJ databases">
        <authorList>
            <person name="Peeters C."/>
        </authorList>
    </citation>
    <scope>NUCLEOTIDE SEQUENCE [LARGE SCALE GENOMIC DNA]</scope>
    <source>
        <strain evidence="2 3">LMG 21510</strain>
    </source>
</reference>
<evidence type="ECO:0000313" key="3">
    <source>
        <dbReference type="Proteomes" id="UP000721236"/>
    </source>
</evidence>
<comment type="caution">
    <text evidence="2">The sequence shown here is derived from an EMBL/GenBank/DDBJ whole genome shotgun (WGS) entry which is preliminary data.</text>
</comment>
<dbReference type="PANTHER" id="PTHR33973:SF4">
    <property type="entry name" value="OS07G0153300 PROTEIN"/>
    <property type="match status" value="1"/>
</dbReference>
<organism evidence="2 3">
    <name type="scientific">Cupriavidus respiraculi</name>
    <dbReference type="NCBI Taxonomy" id="195930"/>
    <lineage>
        <taxon>Bacteria</taxon>
        <taxon>Pseudomonadati</taxon>
        <taxon>Pseudomonadota</taxon>
        <taxon>Betaproteobacteria</taxon>
        <taxon>Burkholderiales</taxon>
        <taxon>Burkholderiaceae</taxon>
        <taxon>Cupriavidus</taxon>
    </lineage>
</organism>
<evidence type="ECO:0000256" key="1">
    <source>
        <dbReference type="SAM" id="MobiDB-lite"/>
    </source>
</evidence>
<accession>A0ABM8WUR0</accession>
<dbReference type="EMBL" id="CAJZAH010000002">
    <property type="protein sequence ID" value="CAG9171254.1"/>
    <property type="molecule type" value="Genomic_DNA"/>
</dbReference>